<dbReference type="InterPro" id="IPR006668">
    <property type="entry name" value="Mg_transptr_MgtE_intracell_dom"/>
</dbReference>
<feature type="transmembrane region" description="Helical" evidence="9">
    <location>
        <begin position="294"/>
        <end position="314"/>
    </location>
</feature>
<evidence type="ECO:0000256" key="5">
    <source>
        <dbReference type="ARBA" id="ARBA00022842"/>
    </source>
</evidence>
<evidence type="ECO:0000256" key="3">
    <source>
        <dbReference type="ARBA" id="ARBA00022448"/>
    </source>
</evidence>
<comment type="caution">
    <text evidence="11">The sequence shown here is derived from an EMBL/GenBank/DDBJ whole genome shotgun (WGS) entry which is preliminary data.</text>
</comment>
<dbReference type="Gene3D" id="1.25.60.10">
    <property type="entry name" value="MgtE N-terminal domain-like"/>
    <property type="match status" value="1"/>
</dbReference>
<dbReference type="NCBIfam" id="TIGR00400">
    <property type="entry name" value="mgtE"/>
    <property type="match status" value="1"/>
</dbReference>
<dbReference type="InterPro" id="IPR036739">
    <property type="entry name" value="SLC41_membr_dom_sf"/>
</dbReference>
<keyword evidence="12" id="KW-1185">Reference proteome</keyword>
<dbReference type="SMART" id="SM00924">
    <property type="entry name" value="MgtE_N"/>
    <property type="match status" value="1"/>
</dbReference>
<dbReference type="Gene3D" id="3.10.580.10">
    <property type="entry name" value="CBS-domain"/>
    <property type="match status" value="1"/>
</dbReference>
<dbReference type="SUPFAM" id="SSF158791">
    <property type="entry name" value="MgtE N-terminal domain-like"/>
    <property type="match status" value="1"/>
</dbReference>
<feature type="domain" description="CBS" evidence="10">
    <location>
        <begin position="212"/>
        <end position="270"/>
    </location>
</feature>
<dbReference type="CDD" id="cd04606">
    <property type="entry name" value="CBS_pair_Mg_transporter"/>
    <property type="match status" value="1"/>
</dbReference>
<keyword evidence="3 9" id="KW-0813">Transport</keyword>
<dbReference type="InterPro" id="IPR046342">
    <property type="entry name" value="CBS_dom_sf"/>
</dbReference>
<evidence type="ECO:0000313" key="12">
    <source>
        <dbReference type="Proteomes" id="UP001437460"/>
    </source>
</evidence>
<evidence type="ECO:0000256" key="6">
    <source>
        <dbReference type="ARBA" id="ARBA00022989"/>
    </source>
</evidence>
<dbReference type="Pfam" id="PF00571">
    <property type="entry name" value="CBS"/>
    <property type="match status" value="2"/>
</dbReference>
<keyword evidence="6 9" id="KW-1133">Transmembrane helix</keyword>
<dbReference type="SUPFAM" id="SSF161093">
    <property type="entry name" value="MgtE membrane domain-like"/>
    <property type="match status" value="1"/>
</dbReference>
<gene>
    <name evidence="11" type="primary">mgtE</name>
    <name evidence="11" type="ORF">WMO41_06300</name>
</gene>
<dbReference type="PANTHER" id="PTHR43773">
    <property type="entry name" value="MAGNESIUM TRANSPORTER MGTE"/>
    <property type="match status" value="1"/>
</dbReference>
<evidence type="ECO:0000256" key="2">
    <source>
        <dbReference type="ARBA" id="ARBA00009749"/>
    </source>
</evidence>
<dbReference type="InterPro" id="IPR006667">
    <property type="entry name" value="SLC41_membr_dom"/>
</dbReference>
<sequence length="473" mass="53015">MEKMRENDGKDTAVQVRDYQTELEQIMRSNVSPRVLKDRISDYHENDIASSFEVLTRDERERLYRILDAEQLSDIFEYLDNAEIYFEELNARKKVEVLSCMEVDQAAALLKRLDKPERNMLIDLIDNESKRDIAMLESFDEDEIGSRMSMNFIEIKAGISIREAMRELIDQAAENDNISTLYVTDDNHTFCGAIDLKDLIIAREGSKLDDIIMESYPYVYAREMIEDCIERMKDYSEDSIPVLDENNKIIGVITSQDIIQVVDDEMGDDYAKLAGLASEEELNEPIRQSVHKRLPWLIILLGLGLVVSSVVGLFEGVVAQLTIVICFQSLILDMAGNVGTQSLAVTIRVLMDENLDGKQKLGLVFKEARVGMCNGMILGILSFICIGAYVVFAKGMTPFFGFSVSACIGVALLLAMIISSISGTVIPILFKKFGVDPAVASGPLITTVNDLVAVVSYYGLTWIFLIEMLHLAD</sequence>
<keyword evidence="9" id="KW-0479">Metal-binding</keyword>
<dbReference type="RefSeq" id="WP_349229006.1">
    <property type="nucleotide sequence ID" value="NZ_JBBMFJ010000009.1"/>
</dbReference>
<dbReference type="EMBL" id="JBBMFJ010000009">
    <property type="protein sequence ID" value="MEQ2562771.1"/>
    <property type="molecule type" value="Genomic_DNA"/>
</dbReference>
<feature type="domain" description="CBS" evidence="10">
    <location>
        <begin position="148"/>
        <end position="211"/>
    </location>
</feature>
<dbReference type="Pfam" id="PF01769">
    <property type="entry name" value="MgtE"/>
    <property type="match status" value="1"/>
</dbReference>
<reference evidence="11 12" key="1">
    <citation type="submission" date="2024-03" db="EMBL/GenBank/DDBJ databases">
        <title>Human intestinal bacterial collection.</title>
        <authorList>
            <person name="Pauvert C."/>
            <person name="Hitch T.C.A."/>
            <person name="Clavel T."/>
        </authorList>
    </citation>
    <scope>NUCLEOTIDE SEQUENCE [LARGE SCALE GENOMIC DNA]</scope>
    <source>
        <strain evidence="11 12">CLA-AP-H27</strain>
    </source>
</reference>
<evidence type="ECO:0000256" key="4">
    <source>
        <dbReference type="ARBA" id="ARBA00022692"/>
    </source>
</evidence>
<evidence type="ECO:0000256" key="7">
    <source>
        <dbReference type="ARBA" id="ARBA00023136"/>
    </source>
</evidence>
<dbReference type="Gene3D" id="1.10.357.20">
    <property type="entry name" value="SLC41 divalent cation transporters, integral membrane domain"/>
    <property type="match status" value="1"/>
</dbReference>
<feature type="transmembrane region" description="Helical" evidence="9">
    <location>
        <begin position="371"/>
        <end position="393"/>
    </location>
</feature>
<dbReference type="Proteomes" id="UP001437460">
    <property type="component" value="Unassembled WGS sequence"/>
</dbReference>
<proteinExistence type="inferred from homology"/>
<comment type="similarity">
    <text evidence="2 9">Belongs to the SLC41A transporter family.</text>
</comment>
<comment type="subcellular location">
    <subcellularLocation>
        <location evidence="9">Cell membrane</location>
        <topology evidence="9">Multi-pass membrane protein</topology>
    </subcellularLocation>
    <subcellularLocation>
        <location evidence="1">Membrane</location>
        <topology evidence="1">Multi-pass membrane protein</topology>
    </subcellularLocation>
</comment>
<keyword evidence="9" id="KW-1003">Cell membrane</keyword>
<evidence type="ECO:0000256" key="8">
    <source>
        <dbReference type="PROSITE-ProRule" id="PRU00703"/>
    </source>
</evidence>
<dbReference type="SMART" id="SM00116">
    <property type="entry name" value="CBS"/>
    <property type="match status" value="2"/>
</dbReference>
<name>A0ABV1HL28_9FIRM</name>
<keyword evidence="4 9" id="KW-0812">Transmembrane</keyword>
<feature type="transmembrane region" description="Helical" evidence="9">
    <location>
        <begin position="399"/>
        <end position="430"/>
    </location>
</feature>
<protein>
    <recommendedName>
        <fullName evidence="9">Magnesium transporter MgtE</fullName>
    </recommendedName>
</protein>
<evidence type="ECO:0000256" key="1">
    <source>
        <dbReference type="ARBA" id="ARBA00004141"/>
    </source>
</evidence>
<keyword evidence="8" id="KW-0129">CBS domain</keyword>
<feature type="transmembrane region" description="Helical" evidence="9">
    <location>
        <begin position="451"/>
        <end position="472"/>
    </location>
</feature>
<dbReference type="InterPro" id="IPR006669">
    <property type="entry name" value="MgtE_transporter"/>
</dbReference>
<comment type="subunit">
    <text evidence="9">Homodimer.</text>
</comment>
<dbReference type="SUPFAM" id="SSF54631">
    <property type="entry name" value="CBS-domain pair"/>
    <property type="match status" value="1"/>
</dbReference>
<dbReference type="InterPro" id="IPR000644">
    <property type="entry name" value="CBS_dom"/>
</dbReference>
<evidence type="ECO:0000256" key="9">
    <source>
        <dbReference type="RuleBase" id="RU362011"/>
    </source>
</evidence>
<dbReference type="InterPro" id="IPR038076">
    <property type="entry name" value="MgtE_N_sf"/>
</dbReference>
<dbReference type="Pfam" id="PF03448">
    <property type="entry name" value="MgtE_N"/>
    <property type="match status" value="1"/>
</dbReference>
<keyword evidence="5 9" id="KW-0460">Magnesium</keyword>
<dbReference type="PROSITE" id="PS51371">
    <property type="entry name" value="CBS"/>
    <property type="match status" value="2"/>
</dbReference>
<accession>A0ABV1HL28</accession>
<comment type="caution">
    <text evidence="9">Lacks conserved residue(s) required for the propagation of feature annotation.</text>
</comment>
<organism evidence="11 12">
    <name type="scientific">Ventrimonas faecis</name>
    <dbReference type="NCBI Taxonomy" id="3133170"/>
    <lineage>
        <taxon>Bacteria</taxon>
        <taxon>Bacillati</taxon>
        <taxon>Bacillota</taxon>
        <taxon>Clostridia</taxon>
        <taxon>Lachnospirales</taxon>
        <taxon>Lachnospiraceae</taxon>
        <taxon>Ventrimonas</taxon>
    </lineage>
</organism>
<dbReference type="PANTHER" id="PTHR43773:SF1">
    <property type="entry name" value="MAGNESIUM TRANSPORTER MGTE"/>
    <property type="match status" value="1"/>
</dbReference>
<keyword evidence="7 9" id="KW-0472">Membrane</keyword>
<comment type="function">
    <text evidence="9">Acts as a magnesium transporter.</text>
</comment>
<evidence type="ECO:0000313" key="11">
    <source>
        <dbReference type="EMBL" id="MEQ2562771.1"/>
    </source>
</evidence>
<evidence type="ECO:0000259" key="10">
    <source>
        <dbReference type="PROSITE" id="PS51371"/>
    </source>
</evidence>